<comment type="similarity">
    <text evidence="3">Belongs to the misato family.</text>
</comment>
<evidence type="ECO:0000259" key="7">
    <source>
        <dbReference type="Pfam" id="PF14881"/>
    </source>
</evidence>
<evidence type="ECO:0000313" key="8">
    <source>
        <dbReference type="EMBL" id="KAK2604526.1"/>
    </source>
</evidence>
<feature type="region of interest" description="Disordered" evidence="5">
    <location>
        <begin position="339"/>
        <end position="429"/>
    </location>
</feature>
<evidence type="ECO:0000256" key="5">
    <source>
        <dbReference type="SAM" id="MobiDB-lite"/>
    </source>
</evidence>
<dbReference type="InterPro" id="IPR029209">
    <property type="entry name" value="DML1/Misato_tubulin"/>
</dbReference>
<comment type="function">
    <text evidence="1">Involved in the partitioning of the mitochondrial organelle and mitochondrial DNA (mtDNA) inheritance.</text>
</comment>
<comment type="subcellular location">
    <subcellularLocation>
        <location evidence="2">Mitochondrion</location>
    </subcellularLocation>
</comment>
<dbReference type="Proteomes" id="UP001265746">
    <property type="component" value="Unassembled WGS sequence"/>
</dbReference>
<dbReference type="GO" id="GO:0005739">
    <property type="term" value="C:mitochondrion"/>
    <property type="evidence" value="ECO:0007669"/>
    <property type="project" value="UniProtKB-SubCell"/>
</dbReference>
<feature type="compositionally biased region" description="Acidic residues" evidence="5">
    <location>
        <begin position="400"/>
        <end position="412"/>
    </location>
</feature>
<dbReference type="Pfam" id="PF10644">
    <property type="entry name" value="Misat_Tub_SegII"/>
    <property type="match status" value="1"/>
</dbReference>
<dbReference type="GO" id="GO:0007005">
    <property type="term" value="P:mitochondrion organization"/>
    <property type="evidence" value="ECO:0007669"/>
    <property type="project" value="InterPro"/>
</dbReference>
<dbReference type="EMBL" id="JAUJFL010000004">
    <property type="protein sequence ID" value="KAK2604527.1"/>
    <property type="molecule type" value="Genomic_DNA"/>
</dbReference>
<dbReference type="EMBL" id="JAUJFL010000004">
    <property type="protein sequence ID" value="KAK2604526.1"/>
    <property type="molecule type" value="Genomic_DNA"/>
</dbReference>
<accession>A0AAD9SEE6</accession>
<sequence length="516" mass="58306">MHEIITLQLGQQSNYLATHFWNTQESYFTYAENEESAIDHDVHWRPGLGADGSETFMPRTVIYDLKGGFGSLKRINALYDIHDDDPAQSSSLWNGQAVVQKAEPIEPSAYQQSLDAGLEPPQLTTESVRYWSDFNRVFYHPRSIVQLNEYDLNSSIAPFERWDSGEELFANLDKEHDIVDRDLRPFAEEADHMQGIQIMTTVDDAWGGFASRYIERLRDEYGKTTIWVWGLQEGFQGVSRDKRLLRLVNKAKSLTEIYKQASLLVPIAIPSSLSPRLRKVLSLDTNSSWHTSALLSAAIESATLPSRLKDATNRDSLGNMTDLLNLHGKQTVANLQMSFSETTEVPRSEEVGDEPKDGLRLDLDLRPADDMGDGRKQQNGYHRTPKIFSQVLASRGERTGDDEEEGDSDEEDDRTRRRGPREAISRKYRTTLSYPLPDSFPHIFRDEKGEELKSNVAMTTSLSTDAALSGRLKSLRSTVTRLIGVEDRETLSNELAEMADEYHEGWSSGSDSGEDD</sequence>
<dbReference type="Pfam" id="PF14881">
    <property type="entry name" value="Tubulin_3"/>
    <property type="match status" value="1"/>
</dbReference>
<gene>
    <name evidence="8" type="ORF">N8I77_007449</name>
</gene>
<dbReference type="InterPro" id="IPR019605">
    <property type="entry name" value="Misato_II_tubulin-like"/>
</dbReference>
<dbReference type="CDD" id="cd06060">
    <property type="entry name" value="misato"/>
    <property type="match status" value="1"/>
</dbReference>
<evidence type="ECO:0000256" key="1">
    <source>
        <dbReference type="ARBA" id="ARBA00003757"/>
    </source>
</evidence>
<dbReference type="InterPro" id="IPR049942">
    <property type="entry name" value="DML1/Misato"/>
</dbReference>
<keyword evidence="9" id="KW-1185">Reference proteome</keyword>
<dbReference type="PANTHER" id="PTHR13391">
    <property type="entry name" value="MITOCHONDRIAL DISTRIBUTION REGULATOR MISATO"/>
    <property type="match status" value="1"/>
</dbReference>
<feature type="domain" description="DML1/Misato tubulin" evidence="7">
    <location>
        <begin position="120"/>
        <end position="308"/>
    </location>
</feature>
<proteinExistence type="inferred from homology"/>
<feature type="domain" description="Misato Segment II tubulin-like" evidence="6">
    <location>
        <begin position="2"/>
        <end position="115"/>
    </location>
</feature>
<name>A0AAD9SEE6_PHOAM</name>
<evidence type="ECO:0000259" key="6">
    <source>
        <dbReference type="Pfam" id="PF10644"/>
    </source>
</evidence>
<dbReference type="SUPFAM" id="SSF52490">
    <property type="entry name" value="Tubulin nucleotide-binding domain-like"/>
    <property type="match status" value="1"/>
</dbReference>
<comment type="caution">
    <text evidence="8">The sequence shown here is derived from an EMBL/GenBank/DDBJ whole genome shotgun (WGS) entry which is preliminary data.</text>
</comment>
<protein>
    <submittedName>
        <fullName evidence="8">Uncharacterized protein</fullName>
    </submittedName>
</protein>
<dbReference type="AlphaFoldDB" id="A0AAD9SEE6"/>
<organism evidence="8 9">
    <name type="scientific">Phomopsis amygdali</name>
    <name type="common">Fusicoccum amygdali</name>
    <dbReference type="NCBI Taxonomy" id="1214568"/>
    <lineage>
        <taxon>Eukaryota</taxon>
        <taxon>Fungi</taxon>
        <taxon>Dikarya</taxon>
        <taxon>Ascomycota</taxon>
        <taxon>Pezizomycotina</taxon>
        <taxon>Sordariomycetes</taxon>
        <taxon>Sordariomycetidae</taxon>
        <taxon>Diaporthales</taxon>
        <taxon>Diaporthaceae</taxon>
        <taxon>Diaporthe</taxon>
    </lineage>
</organism>
<reference evidence="8" key="1">
    <citation type="submission" date="2023-06" db="EMBL/GenBank/DDBJ databases">
        <authorList>
            <person name="Noh H."/>
        </authorList>
    </citation>
    <scope>NUCLEOTIDE SEQUENCE</scope>
    <source>
        <strain evidence="8">DUCC20226</strain>
    </source>
</reference>
<evidence type="ECO:0000256" key="3">
    <source>
        <dbReference type="ARBA" id="ARBA00008507"/>
    </source>
</evidence>
<evidence type="ECO:0000256" key="2">
    <source>
        <dbReference type="ARBA" id="ARBA00004173"/>
    </source>
</evidence>
<evidence type="ECO:0000256" key="4">
    <source>
        <dbReference type="ARBA" id="ARBA00023128"/>
    </source>
</evidence>
<dbReference type="PANTHER" id="PTHR13391:SF0">
    <property type="entry name" value="PROTEIN MISATO HOMOLOG 1"/>
    <property type="match status" value="1"/>
</dbReference>
<keyword evidence="4" id="KW-0496">Mitochondrion</keyword>
<feature type="compositionally biased region" description="Basic and acidic residues" evidence="5">
    <location>
        <begin position="344"/>
        <end position="376"/>
    </location>
</feature>
<dbReference type="InterPro" id="IPR036525">
    <property type="entry name" value="Tubulin/FtsZ_GTPase_sf"/>
</dbReference>
<evidence type="ECO:0000313" key="9">
    <source>
        <dbReference type="Proteomes" id="UP001265746"/>
    </source>
</evidence>
<dbReference type="Gene3D" id="3.40.50.1440">
    <property type="entry name" value="Tubulin/FtsZ, GTPase domain"/>
    <property type="match status" value="1"/>
</dbReference>